<dbReference type="EMBL" id="VSRR010015708">
    <property type="protein sequence ID" value="MPC58460.1"/>
    <property type="molecule type" value="Genomic_DNA"/>
</dbReference>
<proteinExistence type="predicted"/>
<reference evidence="2 3" key="1">
    <citation type="submission" date="2019-05" db="EMBL/GenBank/DDBJ databases">
        <title>Another draft genome of Portunus trituberculatus and its Hox gene families provides insights of decapod evolution.</title>
        <authorList>
            <person name="Jeong J.-H."/>
            <person name="Song I."/>
            <person name="Kim S."/>
            <person name="Choi T."/>
            <person name="Kim D."/>
            <person name="Ryu S."/>
            <person name="Kim W."/>
        </authorList>
    </citation>
    <scope>NUCLEOTIDE SEQUENCE [LARGE SCALE GENOMIC DNA]</scope>
    <source>
        <tissue evidence="2">Muscle</tissue>
    </source>
</reference>
<organism evidence="2 3">
    <name type="scientific">Portunus trituberculatus</name>
    <name type="common">Swimming crab</name>
    <name type="synonym">Neptunus trituberculatus</name>
    <dbReference type="NCBI Taxonomy" id="210409"/>
    <lineage>
        <taxon>Eukaryota</taxon>
        <taxon>Metazoa</taxon>
        <taxon>Ecdysozoa</taxon>
        <taxon>Arthropoda</taxon>
        <taxon>Crustacea</taxon>
        <taxon>Multicrustacea</taxon>
        <taxon>Malacostraca</taxon>
        <taxon>Eumalacostraca</taxon>
        <taxon>Eucarida</taxon>
        <taxon>Decapoda</taxon>
        <taxon>Pleocyemata</taxon>
        <taxon>Brachyura</taxon>
        <taxon>Eubrachyura</taxon>
        <taxon>Portunoidea</taxon>
        <taxon>Portunidae</taxon>
        <taxon>Portuninae</taxon>
        <taxon>Portunus</taxon>
    </lineage>
</organism>
<gene>
    <name evidence="2" type="ORF">E2C01_052466</name>
</gene>
<name>A0A5B7GDT0_PORTR</name>
<feature type="compositionally biased region" description="Polar residues" evidence="1">
    <location>
        <begin position="192"/>
        <end position="204"/>
    </location>
</feature>
<protein>
    <submittedName>
        <fullName evidence="2">Uncharacterized protein</fullName>
    </submittedName>
</protein>
<keyword evidence="3" id="KW-1185">Reference proteome</keyword>
<evidence type="ECO:0000256" key="1">
    <source>
        <dbReference type="SAM" id="MobiDB-lite"/>
    </source>
</evidence>
<dbReference type="AlphaFoldDB" id="A0A5B7GDT0"/>
<sequence>MSPFMYCMPPSQPCDASSLLRAATLVMLELAGDPVSGEAGCPSLRTDLKEMASGARRELKDRPRRTLACDTPDHPAAFSACAKDEGTTRLSQSTPRSLYESRRLRWSSAGASSSGVVRDWPGEDLRGLACFSIAISEGEADGGVHSLDLPSTGHSLPSTCHSQYQAFHGTSVSTPHTTTEHHTLPSAKGATQHHTQTDGMSRKSQLNTLIQSPRCRRGSRDLLCLLSTSSQLQGFELCPLGRPRMLTPHPYAPLHTPMLHGASYATPQTHQVVLTH</sequence>
<feature type="region of interest" description="Disordered" evidence="1">
    <location>
        <begin position="172"/>
        <end position="204"/>
    </location>
</feature>
<evidence type="ECO:0000313" key="2">
    <source>
        <dbReference type="EMBL" id="MPC58460.1"/>
    </source>
</evidence>
<accession>A0A5B7GDT0</accession>
<comment type="caution">
    <text evidence="2">The sequence shown here is derived from an EMBL/GenBank/DDBJ whole genome shotgun (WGS) entry which is preliminary data.</text>
</comment>
<dbReference type="Proteomes" id="UP000324222">
    <property type="component" value="Unassembled WGS sequence"/>
</dbReference>
<evidence type="ECO:0000313" key="3">
    <source>
        <dbReference type="Proteomes" id="UP000324222"/>
    </source>
</evidence>